<keyword evidence="2" id="KW-1185">Reference proteome</keyword>
<dbReference type="Proteomes" id="UP000183832">
    <property type="component" value="Unassembled WGS sequence"/>
</dbReference>
<gene>
    <name evidence="1" type="ORF">CLUMA_CG000367</name>
</gene>
<accession>A0A1J1HE79</accession>
<protein>
    <submittedName>
        <fullName evidence="1">CLUMA_CG000367, isoform A</fullName>
    </submittedName>
</protein>
<dbReference type="EMBL" id="CVRI01000001">
    <property type="protein sequence ID" value="CRK86301.1"/>
    <property type="molecule type" value="Genomic_DNA"/>
</dbReference>
<reference evidence="1 2" key="1">
    <citation type="submission" date="2015-04" db="EMBL/GenBank/DDBJ databases">
        <authorList>
            <person name="Syromyatnikov M.Y."/>
            <person name="Popov V.N."/>
        </authorList>
    </citation>
    <scope>NUCLEOTIDE SEQUENCE [LARGE SCALE GENOMIC DNA]</scope>
</reference>
<sequence length="133" mass="15584">MQKLIGGLRFIFIPKKEYKTTFRENYFDKVCCRVSSKCHSCIVSLQLLLQHSMTFKHKIYLGISLGEFPKNGFSYHNKIEETLTMFENVGMNLYDFTLQINKLQLNSTKKVMFTELNTHETPPSIRLYRCSAV</sequence>
<proteinExistence type="predicted"/>
<organism evidence="1 2">
    <name type="scientific">Clunio marinus</name>
    <dbReference type="NCBI Taxonomy" id="568069"/>
    <lineage>
        <taxon>Eukaryota</taxon>
        <taxon>Metazoa</taxon>
        <taxon>Ecdysozoa</taxon>
        <taxon>Arthropoda</taxon>
        <taxon>Hexapoda</taxon>
        <taxon>Insecta</taxon>
        <taxon>Pterygota</taxon>
        <taxon>Neoptera</taxon>
        <taxon>Endopterygota</taxon>
        <taxon>Diptera</taxon>
        <taxon>Nematocera</taxon>
        <taxon>Chironomoidea</taxon>
        <taxon>Chironomidae</taxon>
        <taxon>Clunio</taxon>
    </lineage>
</organism>
<evidence type="ECO:0000313" key="2">
    <source>
        <dbReference type="Proteomes" id="UP000183832"/>
    </source>
</evidence>
<evidence type="ECO:0000313" key="1">
    <source>
        <dbReference type="EMBL" id="CRK86301.1"/>
    </source>
</evidence>
<name>A0A1J1HE79_9DIPT</name>
<dbReference type="AlphaFoldDB" id="A0A1J1HE79"/>